<feature type="domain" description="BTB" evidence="2">
    <location>
        <begin position="40"/>
        <end position="98"/>
    </location>
</feature>
<dbReference type="GeneID" id="41989106"/>
<evidence type="ECO:0000256" key="1">
    <source>
        <dbReference type="SAM" id="MobiDB-lite"/>
    </source>
</evidence>
<keyword evidence="4" id="KW-1185">Reference proteome</keyword>
<protein>
    <recommendedName>
        <fullName evidence="2">BTB domain-containing protein</fullName>
    </recommendedName>
</protein>
<sequence>MAGVIRTEVADKPAIKPLKPSQERIVGNTPFLDKLETDMVDILVGPKKKLFRVHKTYLCRRIPYFDKMFNGVFKEAGGVAELPEDDPAAFDLLMEWTYCPNPRRLRDLIPITDSDKVSRASWDVVAFYTLARKLCLPDLQDIIMNSMIRYHKRCNELPSIDFVSRAWVQAGEDSRLCDYCLQSIQWVLAPDAEQGVKSKWPTNEVVKLFQDHPSFNNAYINLSRSDAPEDPREIESLCYFHAHGADEECPPNYRKRKNSELETSEGQVLKRAKGGHSSA</sequence>
<dbReference type="RefSeq" id="XP_031001460.1">
    <property type="nucleotide sequence ID" value="XM_031153825.1"/>
</dbReference>
<dbReference type="Gene3D" id="3.30.710.10">
    <property type="entry name" value="Potassium Channel Kv1.1, Chain A"/>
    <property type="match status" value="1"/>
</dbReference>
<evidence type="ECO:0000313" key="3">
    <source>
        <dbReference type="EMBL" id="TVY22672.1"/>
    </source>
</evidence>
<dbReference type="InterPro" id="IPR000210">
    <property type="entry name" value="BTB/POZ_dom"/>
</dbReference>
<dbReference type="PROSITE" id="PS50097">
    <property type="entry name" value="BTB"/>
    <property type="match status" value="1"/>
</dbReference>
<feature type="region of interest" description="Disordered" evidence="1">
    <location>
        <begin position="250"/>
        <end position="279"/>
    </location>
</feature>
<comment type="caution">
    <text evidence="3">The sequence shown here is derived from an EMBL/GenBank/DDBJ whole genome shotgun (WGS) entry which is preliminary data.</text>
</comment>
<dbReference type="Proteomes" id="UP000431533">
    <property type="component" value="Unassembled WGS sequence"/>
</dbReference>
<dbReference type="SMART" id="SM00225">
    <property type="entry name" value="BTB"/>
    <property type="match status" value="1"/>
</dbReference>
<name>A0A8H8TW92_9HELO</name>
<dbReference type="EMBL" id="QGMH01000241">
    <property type="protein sequence ID" value="TVY22672.1"/>
    <property type="molecule type" value="Genomic_DNA"/>
</dbReference>
<gene>
    <name evidence="3" type="ORF">LHYA1_G008908</name>
</gene>
<organism evidence="3 4">
    <name type="scientific">Lachnellula hyalina</name>
    <dbReference type="NCBI Taxonomy" id="1316788"/>
    <lineage>
        <taxon>Eukaryota</taxon>
        <taxon>Fungi</taxon>
        <taxon>Dikarya</taxon>
        <taxon>Ascomycota</taxon>
        <taxon>Pezizomycotina</taxon>
        <taxon>Leotiomycetes</taxon>
        <taxon>Helotiales</taxon>
        <taxon>Lachnaceae</taxon>
        <taxon>Lachnellula</taxon>
    </lineage>
</organism>
<reference evidence="3 4" key="1">
    <citation type="submission" date="2018-05" db="EMBL/GenBank/DDBJ databases">
        <title>Genome sequencing and assembly of the regulated plant pathogen Lachnellula willkommii and related sister species for the development of diagnostic species identification markers.</title>
        <authorList>
            <person name="Giroux E."/>
            <person name="Bilodeau G."/>
        </authorList>
    </citation>
    <scope>NUCLEOTIDE SEQUENCE [LARGE SCALE GENOMIC DNA]</scope>
    <source>
        <strain evidence="3 4">CBS 185.66</strain>
    </source>
</reference>
<dbReference type="InterPro" id="IPR011333">
    <property type="entry name" value="SKP1/BTB/POZ_sf"/>
</dbReference>
<dbReference type="OrthoDB" id="6359816at2759"/>
<dbReference type="AlphaFoldDB" id="A0A8H8TW92"/>
<feature type="compositionally biased region" description="Basic residues" evidence="1">
    <location>
        <begin position="270"/>
        <end position="279"/>
    </location>
</feature>
<dbReference type="CDD" id="cd18186">
    <property type="entry name" value="BTB_POZ_ZBTB_KLHL-like"/>
    <property type="match status" value="1"/>
</dbReference>
<dbReference type="PANTHER" id="PTHR47843:SF2">
    <property type="entry name" value="BTB DOMAIN-CONTAINING PROTEIN"/>
    <property type="match status" value="1"/>
</dbReference>
<proteinExistence type="predicted"/>
<dbReference type="Pfam" id="PF00651">
    <property type="entry name" value="BTB"/>
    <property type="match status" value="1"/>
</dbReference>
<evidence type="ECO:0000313" key="4">
    <source>
        <dbReference type="Proteomes" id="UP000431533"/>
    </source>
</evidence>
<evidence type="ECO:0000259" key="2">
    <source>
        <dbReference type="PROSITE" id="PS50097"/>
    </source>
</evidence>
<dbReference type="SUPFAM" id="SSF54695">
    <property type="entry name" value="POZ domain"/>
    <property type="match status" value="1"/>
</dbReference>
<dbReference type="PANTHER" id="PTHR47843">
    <property type="entry name" value="BTB DOMAIN-CONTAINING PROTEIN-RELATED"/>
    <property type="match status" value="1"/>
</dbReference>
<accession>A0A8H8TW92</accession>